<dbReference type="EMBL" id="JAVDTS010000005">
    <property type="protein sequence ID" value="MDR6838620.1"/>
    <property type="molecule type" value="Genomic_DNA"/>
</dbReference>
<sequence length="429" mass="43609">MTSSSPAPLSAAHPSHNAQPPGAPGLSTPVLLLMAVACGLCAGSNYFNQPLLHSISTQLQVRDASAALIVTLAQVAYAAGLLLLVPLGDLLERRRLITTLMLLAALGLFTSGFAHNYAMLALGTLLTGLFSVAAQVLVPLAATLAAPGRSGRAVGLVMSGLLTGILAARSVAGLLSEVGGWTLVYRVAGVAMVAVALALWWVMPVSRNAASAQTQSYGQVLRSLGALALRHPRLRSRALLGALSFASVSVLFSTMALLLAGPAHRLGDAGIGLVGLAGVAGALMANVAGRMADRGQAQVATAASVSLLLLGWGALWLGASSLAWFVVGLLVADLALQGVHISNQNVIYRLDPTARARLNAVYMTSYFVGAATGSAMGSAAWLWGGWGATCALGLGLAVLNALALAHDQRLARRARSGAAAPQALQGAGM</sequence>
<feature type="transmembrane region" description="Helical" evidence="5">
    <location>
        <begin position="386"/>
        <end position="405"/>
    </location>
</feature>
<accession>A0AAJ2BWV8</accession>
<organism evidence="7 10">
    <name type="scientific">Acidovorax delafieldii</name>
    <name type="common">Pseudomonas delafieldii</name>
    <dbReference type="NCBI Taxonomy" id="47920"/>
    <lineage>
        <taxon>Bacteria</taxon>
        <taxon>Pseudomonadati</taxon>
        <taxon>Pseudomonadota</taxon>
        <taxon>Betaproteobacteria</taxon>
        <taxon>Burkholderiales</taxon>
        <taxon>Comamonadaceae</taxon>
        <taxon>Acidovorax</taxon>
    </lineage>
</organism>
<reference evidence="7 9" key="1">
    <citation type="submission" date="2023-07" db="EMBL/GenBank/DDBJ databases">
        <title>Sorghum-associated microbial communities from plants grown in Nebraska, USA.</title>
        <authorList>
            <person name="Schachtman D."/>
        </authorList>
    </citation>
    <scope>NUCLEOTIDE SEQUENCE</scope>
    <source>
        <strain evidence="8 9">BE105</strain>
        <strain evidence="7">BE69</strain>
    </source>
</reference>
<dbReference type="PROSITE" id="PS50850">
    <property type="entry name" value="MFS"/>
    <property type="match status" value="1"/>
</dbReference>
<evidence type="ECO:0000256" key="2">
    <source>
        <dbReference type="ARBA" id="ARBA00022989"/>
    </source>
</evidence>
<dbReference type="RefSeq" id="WP_209819903.1">
    <property type="nucleotide sequence ID" value="NZ_JAVDTL010000004.1"/>
</dbReference>
<feature type="region of interest" description="Disordered" evidence="4">
    <location>
        <begin position="1"/>
        <end position="21"/>
    </location>
</feature>
<dbReference type="Pfam" id="PF07690">
    <property type="entry name" value="MFS_1"/>
    <property type="match status" value="1"/>
</dbReference>
<feature type="transmembrane region" description="Helical" evidence="5">
    <location>
        <begin position="269"/>
        <end position="287"/>
    </location>
</feature>
<dbReference type="Gene3D" id="1.20.1250.20">
    <property type="entry name" value="MFS general substrate transporter like domains"/>
    <property type="match status" value="1"/>
</dbReference>
<feature type="transmembrane region" description="Helical" evidence="5">
    <location>
        <begin position="238"/>
        <end position="263"/>
    </location>
</feature>
<dbReference type="PANTHER" id="PTHR42910:SF1">
    <property type="entry name" value="MAJOR FACILITATOR SUPERFAMILY (MFS) PROFILE DOMAIN-CONTAINING PROTEIN"/>
    <property type="match status" value="1"/>
</dbReference>
<feature type="transmembrane region" description="Helical" evidence="5">
    <location>
        <begin position="299"/>
        <end position="316"/>
    </location>
</feature>
<dbReference type="PANTHER" id="PTHR42910">
    <property type="entry name" value="TRANSPORTER SCO4007-RELATED"/>
    <property type="match status" value="1"/>
</dbReference>
<dbReference type="SUPFAM" id="SSF103473">
    <property type="entry name" value="MFS general substrate transporter"/>
    <property type="match status" value="1"/>
</dbReference>
<feature type="domain" description="Major facilitator superfamily (MFS) profile" evidence="6">
    <location>
        <begin position="30"/>
        <end position="415"/>
    </location>
</feature>
<evidence type="ECO:0000256" key="4">
    <source>
        <dbReference type="SAM" id="MobiDB-lite"/>
    </source>
</evidence>
<keyword evidence="3 5" id="KW-0472">Membrane</keyword>
<evidence type="ECO:0000313" key="9">
    <source>
        <dbReference type="Proteomes" id="UP001249076"/>
    </source>
</evidence>
<keyword evidence="9" id="KW-1185">Reference proteome</keyword>
<evidence type="ECO:0000313" key="8">
    <source>
        <dbReference type="EMBL" id="MDR6838620.1"/>
    </source>
</evidence>
<evidence type="ECO:0000256" key="1">
    <source>
        <dbReference type="ARBA" id="ARBA00022692"/>
    </source>
</evidence>
<dbReference type="CDD" id="cd17324">
    <property type="entry name" value="MFS_NepI_like"/>
    <property type="match status" value="1"/>
</dbReference>
<evidence type="ECO:0000256" key="3">
    <source>
        <dbReference type="ARBA" id="ARBA00023136"/>
    </source>
</evidence>
<feature type="compositionally biased region" description="Low complexity" evidence="4">
    <location>
        <begin position="1"/>
        <end position="16"/>
    </location>
</feature>
<evidence type="ECO:0000313" key="7">
    <source>
        <dbReference type="EMBL" id="MDR6767398.1"/>
    </source>
</evidence>
<evidence type="ECO:0000259" key="6">
    <source>
        <dbReference type="PROSITE" id="PS50850"/>
    </source>
</evidence>
<keyword evidence="1 5" id="KW-0812">Transmembrane</keyword>
<gene>
    <name evidence="7" type="ORF">J2W88_002679</name>
    <name evidence="8" type="ORF">J2W93_003467</name>
</gene>
<feature type="transmembrane region" description="Helical" evidence="5">
    <location>
        <begin position="120"/>
        <end position="146"/>
    </location>
</feature>
<dbReference type="Proteomes" id="UP001253458">
    <property type="component" value="Unassembled WGS sequence"/>
</dbReference>
<feature type="transmembrane region" description="Helical" evidence="5">
    <location>
        <begin position="153"/>
        <end position="171"/>
    </location>
</feature>
<dbReference type="EMBL" id="JAVDTL010000004">
    <property type="protein sequence ID" value="MDR6767398.1"/>
    <property type="molecule type" value="Genomic_DNA"/>
</dbReference>
<dbReference type="Proteomes" id="UP001249076">
    <property type="component" value="Unassembled WGS sequence"/>
</dbReference>
<protein>
    <submittedName>
        <fullName evidence="7">MFS family arabinose efflux permease</fullName>
    </submittedName>
</protein>
<dbReference type="AlphaFoldDB" id="A0AAJ2BWV8"/>
<dbReference type="InterPro" id="IPR036259">
    <property type="entry name" value="MFS_trans_sf"/>
</dbReference>
<proteinExistence type="predicted"/>
<keyword evidence="2 5" id="KW-1133">Transmembrane helix</keyword>
<feature type="transmembrane region" description="Helical" evidence="5">
    <location>
        <begin position="67"/>
        <end position="84"/>
    </location>
</feature>
<evidence type="ECO:0000256" key="5">
    <source>
        <dbReference type="SAM" id="Phobius"/>
    </source>
</evidence>
<feature type="transmembrane region" description="Helical" evidence="5">
    <location>
        <begin position="183"/>
        <end position="203"/>
    </location>
</feature>
<evidence type="ECO:0000313" key="10">
    <source>
        <dbReference type="Proteomes" id="UP001253458"/>
    </source>
</evidence>
<name>A0AAJ2BWV8_ACIDE</name>
<dbReference type="GO" id="GO:0022857">
    <property type="term" value="F:transmembrane transporter activity"/>
    <property type="evidence" value="ECO:0007669"/>
    <property type="project" value="InterPro"/>
</dbReference>
<comment type="caution">
    <text evidence="7">The sequence shown here is derived from an EMBL/GenBank/DDBJ whole genome shotgun (WGS) entry which is preliminary data.</text>
</comment>
<dbReference type="InterPro" id="IPR011701">
    <property type="entry name" value="MFS"/>
</dbReference>
<feature type="transmembrane region" description="Helical" evidence="5">
    <location>
        <begin position="96"/>
        <end position="114"/>
    </location>
</feature>
<dbReference type="InterPro" id="IPR020846">
    <property type="entry name" value="MFS_dom"/>
</dbReference>